<dbReference type="Proteomes" id="UP001151079">
    <property type="component" value="Unassembled WGS sequence"/>
</dbReference>
<dbReference type="RefSeq" id="WP_264207145.1">
    <property type="nucleotide sequence ID" value="NZ_JAOZEW010000016.1"/>
</dbReference>
<evidence type="ECO:0000313" key="2">
    <source>
        <dbReference type="EMBL" id="MCV9929044.1"/>
    </source>
</evidence>
<dbReference type="EMBL" id="JAOZEW010000016">
    <property type="protein sequence ID" value="MCV9929044.1"/>
    <property type="molecule type" value="Genomic_DNA"/>
</dbReference>
<evidence type="ECO:0000256" key="1">
    <source>
        <dbReference type="SAM" id="MobiDB-lite"/>
    </source>
</evidence>
<feature type="region of interest" description="Disordered" evidence="1">
    <location>
        <begin position="48"/>
        <end position="74"/>
    </location>
</feature>
<organism evidence="2 3">
    <name type="scientific">Flavobacterium shii</name>
    <dbReference type="NCBI Taxonomy" id="2987687"/>
    <lineage>
        <taxon>Bacteria</taxon>
        <taxon>Pseudomonadati</taxon>
        <taxon>Bacteroidota</taxon>
        <taxon>Flavobacteriia</taxon>
        <taxon>Flavobacteriales</taxon>
        <taxon>Flavobacteriaceae</taxon>
        <taxon>Flavobacterium</taxon>
    </lineage>
</organism>
<dbReference type="AlphaFoldDB" id="A0A9X2YW92"/>
<gene>
    <name evidence="2" type="ORF">OIU83_15370</name>
</gene>
<keyword evidence="3" id="KW-1185">Reference proteome</keyword>
<sequence>MAVKKKPTVKGLKKVCSSVIKGTGLKSDGTLKKGFKYIKGGKIVKAKATTTKAKPAKKKTVKKPTVRKASKSKK</sequence>
<feature type="compositionally biased region" description="Basic residues" evidence="1">
    <location>
        <begin position="54"/>
        <end position="74"/>
    </location>
</feature>
<evidence type="ECO:0000313" key="3">
    <source>
        <dbReference type="Proteomes" id="UP001151079"/>
    </source>
</evidence>
<proteinExistence type="predicted"/>
<name>A0A9X2YW92_9FLAO</name>
<protein>
    <submittedName>
        <fullName evidence="2">Uncharacterized protein</fullName>
    </submittedName>
</protein>
<comment type="caution">
    <text evidence="2">The sequence shown here is derived from an EMBL/GenBank/DDBJ whole genome shotgun (WGS) entry which is preliminary data.</text>
</comment>
<accession>A0A9X2YW92</accession>
<reference evidence="2" key="1">
    <citation type="submission" date="2022-10" db="EMBL/GenBank/DDBJ databases">
        <title>Two novel species of Flavobacterium.</title>
        <authorList>
            <person name="Liu Q."/>
            <person name="Xin Y.-H."/>
        </authorList>
    </citation>
    <scope>NUCLEOTIDE SEQUENCE</scope>
    <source>
        <strain evidence="2">LS1R49</strain>
    </source>
</reference>